<feature type="active site" description="Proton acceptor; specific for D-alanine" evidence="4">
    <location>
        <position position="51"/>
    </location>
</feature>
<feature type="binding site" evidence="4 6">
    <location>
        <position position="149"/>
    </location>
    <ligand>
        <name>substrate</name>
    </ligand>
</feature>
<dbReference type="GO" id="GO:0030170">
    <property type="term" value="F:pyridoxal phosphate binding"/>
    <property type="evidence" value="ECO:0007669"/>
    <property type="project" value="UniProtKB-UniRule"/>
</dbReference>
<evidence type="ECO:0000256" key="2">
    <source>
        <dbReference type="ARBA" id="ARBA00022898"/>
    </source>
</evidence>
<dbReference type="PANTHER" id="PTHR30511:SF0">
    <property type="entry name" value="ALANINE RACEMASE, CATABOLIC-RELATED"/>
    <property type="match status" value="1"/>
</dbReference>
<dbReference type="EC" id="5.1.1.1" evidence="4"/>
<reference evidence="8" key="2">
    <citation type="submission" date="2020-09" db="EMBL/GenBank/DDBJ databases">
        <authorList>
            <person name="Sun Q."/>
            <person name="Ohkuma M."/>
        </authorList>
    </citation>
    <scope>NUCLEOTIDE SEQUENCE</scope>
    <source>
        <strain evidence="8">JCM 1480</strain>
    </source>
</reference>
<evidence type="ECO:0000313" key="10">
    <source>
        <dbReference type="Proteomes" id="UP000648535"/>
    </source>
</evidence>
<dbReference type="GO" id="GO:0030632">
    <property type="term" value="P:D-alanine biosynthetic process"/>
    <property type="evidence" value="ECO:0007669"/>
    <property type="project" value="UniProtKB-UniRule"/>
</dbReference>
<evidence type="ECO:0000256" key="4">
    <source>
        <dbReference type="HAMAP-Rule" id="MF_01201"/>
    </source>
</evidence>
<dbReference type="PRINTS" id="PR00992">
    <property type="entry name" value="ALARACEMASE"/>
</dbReference>
<dbReference type="Pfam" id="PF01168">
    <property type="entry name" value="Ala_racemase_N"/>
    <property type="match status" value="1"/>
</dbReference>
<feature type="modified residue" description="N6-(pyridoxal phosphate)lysine" evidence="4 5">
    <location>
        <position position="51"/>
    </location>
</feature>
<dbReference type="NCBIfam" id="TIGR00492">
    <property type="entry name" value="alr"/>
    <property type="match status" value="1"/>
</dbReference>
<dbReference type="InterPro" id="IPR020622">
    <property type="entry name" value="Ala_racemase_pyridoxalP-BS"/>
</dbReference>
<dbReference type="HAMAP" id="MF_01201">
    <property type="entry name" value="Ala_racemase"/>
    <property type="match status" value="1"/>
</dbReference>
<comment type="pathway">
    <text evidence="4">Amino-acid biosynthesis; D-alanine biosynthesis; D-alanine from L-alanine: step 1/1.</text>
</comment>
<comment type="function">
    <text evidence="4">Catalyzes the interconversion of L-alanine and D-alanine. May also act on other amino acids.</text>
</comment>
<dbReference type="PANTHER" id="PTHR30511">
    <property type="entry name" value="ALANINE RACEMASE"/>
    <property type="match status" value="1"/>
</dbReference>
<dbReference type="InterPro" id="IPR001608">
    <property type="entry name" value="Ala_racemase_N"/>
</dbReference>
<evidence type="ECO:0000313" key="8">
    <source>
        <dbReference type="EMBL" id="GGL01937.1"/>
    </source>
</evidence>
<dbReference type="Proteomes" id="UP000746584">
    <property type="component" value="Unassembled WGS sequence"/>
</dbReference>
<feature type="domain" description="Alanine racemase C-terminal" evidence="7">
    <location>
        <begin position="252"/>
        <end position="379"/>
    </location>
</feature>
<proteinExistence type="inferred from homology"/>
<sequence length="387" mass="38943">MTTLINDPRVGAVPVPPTSAVGPLRTVHPAAIAANVRRVTVRGHDLIAVVKADGYGHGAATVATTALAAGATALGTATLPEALALRAAGIDARVLCWLHLPGADFTTAARERVEVAVGDRATLVAVAEAGRRSGTAVVVHLHVDTGMAREGAEPHRWQALLDAAGAAERAGYVVVRAVMGHVPNADRASASRAATLLRLAGLAADLTLGHPVELHLGGTPAAFAGADLTGIAVRVGAALVGIGPGHAGLVAAMTVTAPVVAVRSVRAGTPVGYDGTWTAPRDAVLAVLPVGYADGVPRAASGSAQVRLRGHLVPVVGRINMDQVVLDVTGVPGPEVVRGEVVTLLGAPGPTAADWATWADTNAHEIITGLGGRIERAVDTTTSRSSA</sequence>
<dbReference type="GO" id="GO:0009252">
    <property type="term" value="P:peptidoglycan biosynthetic process"/>
    <property type="evidence" value="ECO:0007669"/>
    <property type="project" value="TreeGrafter"/>
</dbReference>
<dbReference type="EMBL" id="BMOI01000007">
    <property type="protein sequence ID" value="GGL01937.1"/>
    <property type="molecule type" value="Genomic_DNA"/>
</dbReference>
<dbReference type="InterPro" id="IPR011079">
    <property type="entry name" value="Ala_racemase_C"/>
</dbReference>
<reference evidence="9 11" key="3">
    <citation type="submission" date="2021-01" db="EMBL/GenBank/DDBJ databases">
        <title>Sequencing the genomes of 1000 actinobacteria strains.</title>
        <authorList>
            <person name="Klenk H.-P."/>
        </authorList>
    </citation>
    <scope>NUCLEOTIDE SEQUENCE [LARGE SCALE GENOMIC DNA]</scope>
    <source>
        <strain evidence="9 11">DSM 20542</strain>
    </source>
</reference>
<gene>
    <name evidence="8" type="primary">alr</name>
    <name evidence="8" type="ORF">GCM10009769_20060</name>
    <name evidence="9" type="ORF">JOE58_002257</name>
</gene>
<reference evidence="8" key="1">
    <citation type="journal article" date="2014" name="Int. J. Syst. Evol. Microbiol.">
        <title>Complete genome sequence of Corynebacterium casei LMG S-19264T (=DSM 44701T), isolated from a smear-ripened cheese.</title>
        <authorList>
            <consortium name="US DOE Joint Genome Institute (JGI-PGF)"/>
            <person name="Walter F."/>
            <person name="Albersmeier A."/>
            <person name="Kalinowski J."/>
            <person name="Ruckert C."/>
        </authorList>
    </citation>
    <scope>NUCLEOTIDE SEQUENCE</scope>
    <source>
        <strain evidence="8">JCM 1480</strain>
    </source>
</reference>
<dbReference type="EMBL" id="JAFBCG010000001">
    <property type="protein sequence ID" value="MBM7803006.1"/>
    <property type="molecule type" value="Genomic_DNA"/>
</dbReference>
<accession>A0A8H9GD62</accession>
<comment type="cofactor">
    <cofactor evidence="1 4 5">
        <name>pyridoxal 5'-phosphate</name>
        <dbReference type="ChEBI" id="CHEBI:597326"/>
    </cofactor>
</comment>
<evidence type="ECO:0000256" key="6">
    <source>
        <dbReference type="PIRSR" id="PIRSR600821-52"/>
    </source>
</evidence>
<dbReference type="SUPFAM" id="SSF51419">
    <property type="entry name" value="PLP-binding barrel"/>
    <property type="match status" value="1"/>
</dbReference>
<dbReference type="SUPFAM" id="SSF50621">
    <property type="entry name" value="Alanine racemase C-terminal domain-like"/>
    <property type="match status" value="1"/>
</dbReference>
<dbReference type="SMART" id="SM01005">
    <property type="entry name" value="Ala_racemase_C"/>
    <property type="match status" value="1"/>
</dbReference>
<comment type="catalytic activity">
    <reaction evidence="4">
        <text>L-alanine = D-alanine</text>
        <dbReference type="Rhea" id="RHEA:20249"/>
        <dbReference type="ChEBI" id="CHEBI:57416"/>
        <dbReference type="ChEBI" id="CHEBI:57972"/>
        <dbReference type="EC" id="5.1.1.1"/>
    </reaction>
</comment>
<evidence type="ECO:0000313" key="9">
    <source>
        <dbReference type="EMBL" id="MBM7803006.1"/>
    </source>
</evidence>
<evidence type="ECO:0000256" key="5">
    <source>
        <dbReference type="PIRSR" id="PIRSR600821-50"/>
    </source>
</evidence>
<feature type="binding site" evidence="4 6">
    <location>
        <position position="321"/>
    </location>
    <ligand>
        <name>substrate</name>
    </ligand>
</feature>
<dbReference type="GO" id="GO:0008784">
    <property type="term" value="F:alanine racemase activity"/>
    <property type="evidence" value="ECO:0007669"/>
    <property type="project" value="UniProtKB-UniRule"/>
</dbReference>
<feature type="active site" description="Proton acceptor; specific for L-alanine" evidence="4">
    <location>
        <position position="273"/>
    </location>
</feature>
<dbReference type="InterPro" id="IPR009006">
    <property type="entry name" value="Ala_racemase/Decarboxylase_C"/>
</dbReference>
<comment type="similarity">
    <text evidence="4">Belongs to the alanine racemase family.</text>
</comment>
<dbReference type="RefSeq" id="WP_229727977.1">
    <property type="nucleotide sequence ID" value="NZ_BMOI01000007.1"/>
</dbReference>
<evidence type="ECO:0000313" key="11">
    <source>
        <dbReference type="Proteomes" id="UP000746584"/>
    </source>
</evidence>
<name>A0A8H9GD62_9MICO</name>
<evidence type="ECO:0000256" key="1">
    <source>
        <dbReference type="ARBA" id="ARBA00001933"/>
    </source>
</evidence>
<keyword evidence="2 4" id="KW-0663">Pyridoxal phosphate</keyword>
<dbReference type="Gene3D" id="2.40.37.10">
    <property type="entry name" value="Lyase, Ornithine Decarboxylase, Chain A, domain 1"/>
    <property type="match status" value="1"/>
</dbReference>
<evidence type="ECO:0000256" key="3">
    <source>
        <dbReference type="ARBA" id="ARBA00023235"/>
    </source>
</evidence>
<dbReference type="AlphaFoldDB" id="A0A8H9GD62"/>
<protein>
    <recommendedName>
        <fullName evidence="4">Alanine racemase</fullName>
        <ecNumber evidence="4">5.1.1.1</ecNumber>
    </recommendedName>
</protein>
<dbReference type="PROSITE" id="PS00395">
    <property type="entry name" value="ALANINE_RACEMASE"/>
    <property type="match status" value="1"/>
</dbReference>
<comment type="caution">
    <text evidence="8">The sequence shown here is derived from an EMBL/GenBank/DDBJ whole genome shotgun (WGS) entry which is preliminary data.</text>
</comment>
<dbReference type="UniPathway" id="UPA00042">
    <property type="reaction ID" value="UER00497"/>
</dbReference>
<keyword evidence="11" id="KW-1185">Reference proteome</keyword>
<dbReference type="InterPro" id="IPR000821">
    <property type="entry name" value="Ala_racemase"/>
</dbReference>
<dbReference type="Pfam" id="PF00842">
    <property type="entry name" value="Ala_racemase_C"/>
    <property type="match status" value="1"/>
</dbReference>
<evidence type="ECO:0000259" key="7">
    <source>
        <dbReference type="SMART" id="SM01005"/>
    </source>
</evidence>
<keyword evidence="3 4" id="KW-0413">Isomerase</keyword>
<dbReference type="InterPro" id="IPR029066">
    <property type="entry name" value="PLP-binding_barrel"/>
</dbReference>
<organism evidence="8 10">
    <name type="scientific">Curtobacterium luteum</name>
    <dbReference type="NCBI Taxonomy" id="33881"/>
    <lineage>
        <taxon>Bacteria</taxon>
        <taxon>Bacillati</taxon>
        <taxon>Actinomycetota</taxon>
        <taxon>Actinomycetes</taxon>
        <taxon>Micrococcales</taxon>
        <taxon>Microbacteriaceae</taxon>
        <taxon>Curtobacterium</taxon>
    </lineage>
</organism>
<dbReference type="Gene3D" id="3.20.20.10">
    <property type="entry name" value="Alanine racemase"/>
    <property type="match status" value="1"/>
</dbReference>
<dbReference type="Proteomes" id="UP000648535">
    <property type="component" value="Unassembled WGS sequence"/>
</dbReference>
<dbReference type="GO" id="GO:0005829">
    <property type="term" value="C:cytosol"/>
    <property type="evidence" value="ECO:0007669"/>
    <property type="project" value="TreeGrafter"/>
</dbReference>